<gene>
    <name evidence="1" type="ORF">O1Q98_05685</name>
</gene>
<dbReference type="Proteomes" id="UP001219630">
    <property type="component" value="Chromosome"/>
</dbReference>
<protein>
    <submittedName>
        <fullName evidence="1">Uncharacterized protein</fullName>
    </submittedName>
</protein>
<dbReference type="EMBL" id="CP114280">
    <property type="protein sequence ID" value="WFN56756.1"/>
    <property type="molecule type" value="Genomic_DNA"/>
</dbReference>
<evidence type="ECO:0000313" key="2">
    <source>
        <dbReference type="Proteomes" id="UP001219630"/>
    </source>
</evidence>
<evidence type="ECO:0000313" key="1">
    <source>
        <dbReference type="EMBL" id="WFN56756.1"/>
    </source>
</evidence>
<accession>A0ABY8G9Z8</accession>
<name>A0ABY8G9Z8_9GAMM</name>
<sequence>MTPVWVTVDAIGCSGSVSPDYHGSHLNRVWGCLNTVSLLTGKPLCPVRRALVGSTQWTPGISAVAACFITDCFITDILSTDVAATNQAFDASSISNIGIFFTIMPGKIHLA</sequence>
<keyword evidence="2" id="KW-1185">Reference proteome</keyword>
<dbReference type="RefSeq" id="WP_125260105.1">
    <property type="nucleotide sequence ID" value="NZ_CP114280.1"/>
</dbReference>
<reference evidence="1 2" key="1">
    <citation type="submission" date="2022-12" db="EMBL/GenBank/DDBJ databases">
        <title>Complete genome sequencing of Dickeya lacustris type strain LMG30899.</title>
        <authorList>
            <person name="Dobhal S."/>
            <person name="Arizala D."/>
            <person name="Arif M."/>
        </authorList>
    </citation>
    <scope>NUCLEOTIDE SEQUENCE [LARGE SCALE GENOMIC DNA]</scope>
    <source>
        <strain evidence="1 2">LMG30899</strain>
    </source>
</reference>
<organism evidence="1 2">
    <name type="scientific">Dickeya lacustris</name>
    <dbReference type="NCBI Taxonomy" id="2259638"/>
    <lineage>
        <taxon>Bacteria</taxon>
        <taxon>Pseudomonadati</taxon>
        <taxon>Pseudomonadota</taxon>
        <taxon>Gammaproteobacteria</taxon>
        <taxon>Enterobacterales</taxon>
        <taxon>Pectobacteriaceae</taxon>
        <taxon>Dickeya</taxon>
    </lineage>
</organism>
<proteinExistence type="predicted"/>